<evidence type="ECO:0000259" key="1">
    <source>
        <dbReference type="PROSITE" id="PS51412"/>
    </source>
</evidence>
<protein>
    <recommendedName>
        <fullName evidence="1">MACPF domain-containing protein</fullName>
    </recommendedName>
</protein>
<dbReference type="OrthoDB" id="1366754at2759"/>
<dbReference type="AlphaFoldDB" id="A0A8J5G022"/>
<keyword evidence="3" id="KW-1185">Reference proteome</keyword>
<dbReference type="Proteomes" id="UP000734854">
    <property type="component" value="Unassembled WGS sequence"/>
</dbReference>
<dbReference type="SMART" id="SM00457">
    <property type="entry name" value="MACPF"/>
    <property type="match status" value="1"/>
</dbReference>
<dbReference type="Pfam" id="PF01823">
    <property type="entry name" value="MACPF"/>
    <property type="match status" value="1"/>
</dbReference>
<proteinExistence type="predicted"/>
<dbReference type="InterPro" id="IPR044663">
    <property type="entry name" value="CAD1/NSL1-like"/>
</dbReference>
<reference evidence="2 3" key="1">
    <citation type="submission" date="2020-08" db="EMBL/GenBank/DDBJ databases">
        <title>Plant Genome Project.</title>
        <authorList>
            <person name="Zhang R.-G."/>
        </authorList>
    </citation>
    <scope>NUCLEOTIDE SEQUENCE [LARGE SCALE GENOMIC DNA]</scope>
    <source>
        <tissue evidence="2">Rhizome</tissue>
    </source>
</reference>
<dbReference type="GO" id="GO:0005886">
    <property type="term" value="C:plasma membrane"/>
    <property type="evidence" value="ECO:0007669"/>
    <property type="project" value="TreeGrafter"/>
</dbReference>
<sequence>MAGAVERAIGWLGMGFDVTCDFRPEYCRGKERLVALNEEEKRELVVPGFGSCKDVPADINCDKGDRIRFQSDVLEFTQMSELFNHRSSIAGKIPCGLFNYAFGFEGSTWAQDASSTKFLAIDGSFITLFDLRIERQPLTLTKRVVRAVPSTWDPTAIARFIAEFGTHIITGLSVGGQDVVYVKQDQSSTLSPSELKLHLDNLGDQLFTGACTLPPFHWKSKQHRIKVPEAFNVFDQPAKFLKGVPGVFSKDGVTVMCCKRGGDASASSHGEWLPTVPETPDVINFTFVPITSLLKGLPGCGFLSHAINLYLRYKPPLPDLRYFLDFQCHKLWAPMHNDLPLGTISSMSIPNPSLTFNRMGPKLYVNTSKVIVGKLPVTGMRLHLEGKKNDRLAIHLEHLSQSPTFIGVQSGSAIFWRSSDMIVAADAERYLEPVQSKKFTRVCTIPVKYDPLWTTSGGGGSSFIVTGAQLHVKAEESSNALHLRLMYAEVSGCVVCRSQWRRGPSGLSQKSNFFSAMSASLNSGGIEKEKGPHRELGEVVVDSAIFPSGPPVPVAAQKLLKFVDTTQLCQGPQHSPGHWLVTGAKLNAEKGKIKLHVKFSLLASLR</sequence>
<evidence type="ECO:0000313" key="2">
    <source>
        <dbReference type="EMBL" id="KAG6493866.1"/>
    </source>
</evidence>
<dbReference type="PROSITE" id="PS51412">
    <property type="entry name" value="MACPF_2"/>
    <property type="match status" value="1"/>
</dbReference>
<dbReference type="InterPro" id="IPR020864">
    <property type="entry name" value="MACPF"/>
</dbReference>
<name>A0A8J5G022_ZINOF</name>
<dbReference type="GO" id="GO:2000031">
    <property type="term" value="P:regulation of salicylic acid mediated signaling pathway"/>
    <property type="evidence" value="ECO:0007669"/>
    <property type="project" value="InterPro"/>
</dbReference>
<dbReference type="EMBL" id="JACMSC010000013">
    <property type="protein sequence ID" value="KAG6493866.1"/>
    <property type="molecule type" value="Genomic_DNA"/>
</dbReference>
<accession>A0A8J5G022</accession>
<dbReference type="PANTHER" id="PTHR33199:SF4">
    <property type="entry name" value="OS02G0736300 PROTEIN"/>
    <property type="match status" value="1"/>
</dbReference>
<evidence type="ECO:0000313" key="3">
    <source>
        <dbReference type="Proteomes" id="UP000734854"/>
    </source>
</evidence>
<gene>
    <name evidence="2" type="ORF">ZIOFF_048869</name>
</gene>
<organism evidence="2 3">
    <name type="scientific">Zingiber officinale</name>
    <name type="common">Ginger</name>
    <name type="synonym">Amomum zingiber</name>
    <dbReference type="NCBI Taxonomy" id="94328"/>
    <lineage>
        <taxon>Eukaryota</taxon>
        <taxon>Viridiplantae</taxon>
        <taxon>Streptophyta</taxon>
        <taxon>Embryophyta</taxon>
        <taxon>Tracheophyta</taxon>
        <taxon>Spermatophyta</taxon>
        <taxon>Magnoliopsida</taxon>
        <taxon>Liliopsida</taxon>
        <taxon>Zingiberales</taxon>
        <taxon>Zingiberaceae</taxon>
        <taxon>Zingiber</taxon>
    </lineage>
</organism>
<feature type="domain" description="MACPF" evidence="1">
    <location>
        <begin position="1"/>
        <end position="324"/>
    </location>
</feature>
<dbReference type="GO" id="GO:0009626">
    <property type="term" value="P:plant-type hypersensitive response"/>
    <property type="evidence" value="ECO:0007669"/>
    <property type="project" value="TreeGrafter"/>
</dbReference>
<dbReference type="PANTHER" id="PTHR33199">
    <property type="entry name" value="MACPF DOMAIN-CONTAINING PROTEIN CAD1"/>
    <property type="match status" value="1"/>
</dbReference>
<comment type="caution">
    <text evidence="2">The sequence shown here is derived from an EMBL/GenBank/DDBJ whole genome shotgun (WGS) entry which is preliminary data.</text>
</comment>